<dbReference type="RefSeq" id="WP_232496712.1">
    <property type="nucleotide sequence ID" value="NZ_BAAANH010000001.1"/>
</dbReference>
<keyword evidence="1" id="KW-0812">Transmembrane</keyword>
<feature type="transmembrane region" description="Helical" evidence="1">
    <location>
        <begin position="309"/>
        <end position="328"/>
    </location>
</feature>
<evidence type="ECO:0000313" key="4">
    <source>
        <dbReference type="Proteomes" id="UP001500506"/>
    </source>
</evidence>
<dbReference type="PANTHER" id="PTHR37312:SF1">
    <property type="entry name" value="MEMBRANE-BOUND ACYLTRANSFERASE YKRP-RELATED"/>
    <property type="match status" value="1"/>
</dbReference>
<feature type="transmembrane region" description="Helical" evidence="1">
    <location>
        <begin position="21"/>
        <end position="41"/>
    </location>
</feature>
<dbReference type="PANTHER" id="PTHR37312">
    <property type="entry name" value="MEMBRANE-BOUND ACYLTRANSFERASE YKRP-RELATED"/>
    <property type="match status" value="1"/>
</dbReference>
<proteinExistence type="predicted"/>
<comment type="caution">
    <text evidence="3">The sequence shown here is derived from an EMBL/GenBank/DDBJ whole genome shotgun (WGS) entry which is preliminary data.</text>
</comment>
<evidence type="ECO:0000313" key="3">
    <source>
        <dbReference type="EMBL" id="GAA1748906.1"/>
    </source>
</evidence>
<feature type="transmembrane region" description="Helical" evidence="1">
    <location>
        <begin position="161"/>
        <end position="180"/>
    </location>
</feature>
<feature type="transmembrane region" description="Helical" evidence="1">
    <location>
        <begin position="137"/>
        <end position="155"/>
    </location>
</feature>
<evidence type="ECO:0000259" key="2">
    <source>
        <dbReference type="Pfam" id="PF01757"/>
    </source>
</evidence>
<name>A0ABN2K5T2_9MICO</name>
<dbReference type="Pfam" id="PF01757">
    <property type="entry name" value="Acyl_transf_3"/>
    <property type="match status" value="1"/>
</dbReference>
<gene>
    <name evidence="3" type="ORF">GCM10009747_02590</name>
</gene>
<evidence type="ECO:0000256" key="1">
    <source>
        <dbReference type="SAM" id="Phobius"/>
    </source>
</evidence>
<feature type="transmembrane region" description="Helical" evidence="1">
    <location>
        <begin position="47"/>
        <end position="70"/>
    </location>
</feature>
<feature type="domain" description="Acyltransferase 3" evidence="2">
    <location>
        <begin position="20"/>
        <end position="327"/>
    </location>
</feature>
<keyword evidence="3" id="KW-0808">Transferase</keyword>
<reference evidence="3 4" key="1">
    <citation type="journal article" date="2019" name="Int. J. Syst. Evol. Microbiol.">
        <title>The Global Catalogue of Microorganisms (GCM) 10K type strain sequencing project: providing services to taxonomists for standard genome sequencing and annotation.</title>
        <authorList>
            <consortium name="The Broad Institute Genomics Platform"/>
            <consortium name="The Broad Institute Genome Sequencing Center for Infectious Disease"/>
            <person name="Wu L."/>
            <person name="Ma J."/>
        </authorList>
    </citation>
    <scope>NUCLEOTIDE SEQUENCE [LARGE SCALE GENOMIC DNA]</scope>
    <source>
        <strain evidence="3 4">JCM 14319</strain>
    </source>
</reference>
<dbReference type="Proteomes" id="UP001500506">
    <property type="component" value="Unassembled WGS sequence"/>
</dbReference>
<sequence>MHTRPHHPPTPTRKRVPLWDNARWIAIALVVIGHGILPLIGEDNAAYSVYLFIYSFHVAVFVTVAGYFAKSGPPNARALKQILTDIVFPFFIFETIWTVIRWVLSGGFDIDYTTASWTLWFLIALAIWRVVLPYLVLLRYPLIIAIVISIGAGYTETIDSTFALTRTFGMLPFFVFGWKLRQWQLTGPWLELRSAVVWRWRAGAIALFAAVLVLMPVTIETLRDLRLRRFMLYDESYEAIGYDEPWSGAIRLVLLLGAMTLAVAFLTLMPRGAHWFTPFGRATMYIYLLHTFVLFPFRETGLLAGQQPFWVLPAMIVFCIGISIVLSLKPVRRIFRPLVEPRARWLFRPEPSTATGTLVLPPESGRR</sequence>
<accession>A0ABN2K5T2</accession>
<feature type="transmembrane region" description="Helical" evidence="1">
    <location>
        <begin position="200"/>
        <end position="219"/>
    </location>
</feature>
<dbReference type="InterPro" id="IPR052734">
    <property type="entry name" value="Nod_factor_acetyltransferase"/>
</dbReference>
<organism evidence="3 4">
    <name type="scientific">Agromyces humatus</name>
    <dbReference type="NCBI Taxonomy" id="279573"/>
    <lineage>
        <taxon>Bacteria</taxon>
        <taxon>Bacillati</taxon>
        <taxon>Actinomycetota</taxon>
        <taxon>Actinomycetes</taxon>
        <taxon>Micrococcales</taxon>
        <taxon>Microbacteriaceae</taxon>
        <taxon>Agromyces</taxon>
    </lineage>
</organism>
<dbReference type="GO" id="GO:0016746">
    <property type="term" value="F:acyltransferase activity"/>
    <property type="evidence" value="ECO:0007669"/>
    <property type="project" value="UniProtKB-KW"/>
</dbReference>
<protein>
    <submittedName>
        <fullName evidence="3">Acyltransferase family protein</fullName>
    </submittedName>
</protein>
<dbReference type="EMBL" id="BAAANH010000001">
    <property type="protein sequence ID" value="GAA1748906.1"/>
    <property type="molecule type" value="Genomic_DNA"/>
</dbReference>
<feature type="transmembrane region" description="Helical" evidence="1">
    <location>
        <begin position="110"/>
        <end position="130"/>
    </location>
</feature>
<feature type="transmembrane region" description="Helical" evidence="1">
    <location>
        <begin position="82"/>
        <end position="104"/>
    </location>
</feature>
<dbReference type="InterPro" id="IPR002656">
    <property type="entry name" value="Acyl_transf_3_dom"/>
</dbReference>
<feature type="transmembrane region" description="Helical" evidence="1">
    <location>
        <begin position="279"/>
        <end position="297"/>
    </location>
</feature>
<keyword evidence="1" id="KW-0472">Membrane</keyword>
<keyword evidence="3" id="KW-0012">Acyltransferase</keyword>
<keyword evidence="1" id="KW-1133">Transmembrane helix</keyword>
<keyword evidence="4" id="KW-1185">Reference proteome</keyword>
<feature type="transmembrane region" description="Helical" evidence="1">
    <location>
        <begin position="248"/>
        <end position="267"/>
    </location>
</feature>